<keyword evidence="3" id="KW-1185">Reference proteome</keyword>
<evidence type="ECO:0000259" key="1">
    <source>
        <dbReference type="Pfam" id="PF00085"/>
    </source>
</evidence>
<feature type="domain" description="Thioredoxin" evidence="1">
    <location>
        <begin position="9"/>
        <end position="106"/>
    </location>
</feature>
<dbReference type="AlphaFoldDB" id="A0A4R1ESH0"/>
<dbReference type="Gene3D" id="3.40.30.10">
    <property type="entry name" value="Glutaredoxin"/>
    <property type="match status" value="1"/>
</dbReference>
<accession>A0A4R1ESH0</accession>
<comment type="caution">
    <text evidence="2">The sequence shown here is derived from an EMBL/GenBank/DDBJ whole genome shotgun (WGS) entry which is preliminary data.</text>
</comment>
<dbReference type="InterPro" id="IPR013766">
    <property type="entry name" value="Thioredoxin_domain"/>
</dbReference>
<gene>
    <name evidence="2" type="ORF">EV695_3360</name>
</gene>
<protein>
    <submittedName>
        <fullName evidence="2">Thioredoxin</fullName>
    </submittedName>
</protein>
<proteinExistence type="predicted"/>
<dbReference type="RefSeq" id="WP_131907139.1">
    <property type="nucleotide sequence ID" value="NZ_BAAAFU010000007.1"/>
</dbReference>
<dbReference type="OrthoDB" id="5295821at2"/>
<name>A0A4R1ESH0_9GAMM</name>
<sequence>MNKVAELDEFTIHEVLSDLDGIALVFFSGPHCASCHHLKSLLNTEFKKFVDHFHDFAAFEIKADKAAALVNEFGVFHLPSMYLYNDGEFHCELHAEAITRKLIEAIELALTKPAEEEP</sequence>
<evidence type="ECO:0000313" key="3">
    <source>
        <dbReference type="Proteomes" id="UP000294887"/>
    </source>
</evidence>
<dbReference type="Proteomes" id="UP000294887">
    <property type="component" value="Unassembled WGS sequence"/>
</dbReference>
<organism evidence="2 3">
    <name type="scientific">Cocleimonas flava</name>
    <dbReference type="NCBI Taxonomy" id="634765"/>
    <lineage>
        <taxon>Bacteria</taxon>
        <taxon>Pseudomonadati</taxon>
        <taxon>Pseudomonadota</taxon>
        <taxon>Gammaproteobacteria</taxon>
        <taxon>Thiotrichales</taxon>
        <taxon>Thiotrichaceae</taxon>
        <taxon>Cocleimonas</taxon>
    </lineage>
</organism>
<dbReference type="SUPFAM" id="SSF52833">
    <property type="entry name" value="Thioredoxin-like"/>
    <property type="match status" value="1"/>
</dbReference>
<dbReference type="Pfam" id="PF00085">
    <property type="entry name" value="Thioredoxin"/>
    <property type="match status" value="1"/>
</dbReference>
<reference evidence="2 3" key="1">
    <citation type="submission" date="2019-03" db="EMBL/GenBank/DDBJ databases">
        <title>Genomic Encyclopedia of Type Strains, Phase IV (KMG-IV): sequencing the most valuable type-strain genomes for metagenomic binning, comparative biology and taxonomic classification.</title>
        <authorList>
            <person name="Goeker M."/>
        </authorList>
    </citation>
    <scope>NUCLEOTIDE SEQUENCE [LARGE SCALE GENOMIC DNA]</scope>
    <source>
        <strain evidence="2 3">DSM 24830</strain>
    </source>
</reference>
<dbReference type="InterPro" id="IPR036249">
    <property type="entry name" value="Thioredoxin-like_sf"/>
</dbReference>
<evidence type="ECO:0000313" key="2">
    <source>
        <dbReference type="EMBL" id="TCJ82629.1"/>
    </source>
</evidence>
<dbReference type="EMBL" id="SMFQ01000005">
    <property type="protein sequence ID" value="TCJ82629.1"/>
    <property type="molecule type" value="Genomic_DNA"/>
</dbReference>